<name>A0A6G0YMA6_APHCR</name>
<dbReference type="OrthoDB" id="6625701at2759"/>
<dbReference type="Proteomes" id="UP000478052">
    <property type="component" value="Unassembled WGS sequence"/>
</dbReference>
<dbReference type="PANTHER" id="PTHR46060:SF1">
    <property type="entry name" value="MARINER MOS1 TRANSPOSASE-LIKE PROTEIN"/>
    <property type="match status" value="1"/>
</dbReference>
<dbReference type="InterPro" id="IPR001888">
    <property type="entry name" value="Transposase_1"/>
</dbReference>
<dbReference type="InterPro" id="IPR041426">
    <property type="entry name" value="Mos1_HTH"/>
</dbReference>
<dbReference type="GO" id="GO:0003676">
    <property type="term" value="F:nucleic acid binding"/>
    <property type="evidence" value="ECO:0007669"/>
    <property type="project" value="InterPro"/>
</dbReference>
<dbReference type="Gene3D" id="3.30.420.10">
    <property type="entry name" value="Ribonuclease H-like superfamily/Ribonuclease H"/>
    <property type="match status" value="1"/>
</dbReference>
<evidence type="ECO:0000313" key="2">
    <source>
        <dbReference type="EMBL" id="KAF0758405.1"/>
    </source>
</evidence>
<sequence length="247" mass="28603">MCDVKNEQRIVIKFLVKSGEKTAEIFRKLQCVFGNDCLSKSRVYEWASRFASGRESTQDDARLGAPKIVHTRQNVEHLSVLVRTDRRLTVRMMSSELGINKETIRQMLYGDLLMRKLCAKLVPKVLTVEQKELRRSICEDFLERIQSEGNDCMNSIITADESWVYQYNPETRRQSKQWIEEGGERLTKARMSRSQIKTMLICFFDIRGVVHKEFVPQGQTVTGVFDIEDKNAKNSCCTYKTSLNTII</sequence>
<dbReference type="Pfam" id="PF17906">
    <property type="entry name" value="HTH_48"/>
    <property type="match status" value="1"/>
</dbReference>
<protein>
    <submittedName>
        <fullName evidence="2">Protein GVQW3-like</fullName>
    </submittedName>
</protein>
<feature type="domain" description="Mos1 transposase HTH" evidence="1">
    <location>
        <begin position="8"/>
        <end position="53"/>
    </location>
</feature>
<evidence type="ECO:0000313" key="3">
    <source>
        <dbReference type="Proteomes" id="UP000478052"/>
    </source>
</evidence>
<evidence type="ECO:0000259" key="1">
    <source>
        <dbReference type="Pfam" id="PF17906"/>
    </source>
</evidence>
<accession>A0A6G0YMA6</accession>
<gene>
    <name evidence="2" type="ORF">FWK35_00011209</name>
</gene>
<dbReference type="AlphaFoldDB" id="A0A6G0YMA6"/>
<dbReference type="EMBL" id="VUJU01003310">
    <property type="protein sequence ID" value="KAF0758405.1"/>
    <property type="molecule type" value="Genomic_DNA"/>
</dbReference>
<dbReference type="Gene3D" id="1.10.10.1450">
    <property type="match status" value="1"/>
</dbReference>
<comment type="caution">
    <text evidence="2">The sequence shown here is derived from an EMBL/GenBank/DDBJ whole genome shotgun (WGS) entry which is preliminary data.</text>
</comment>
<keyword evidence="3" id="KW-1185">Reference proteome</keyword>
<dbReference type="PANTHER" id="PTHR46060">
    <property type="entry name" value="MARINER MOS1 TRANSPOSASE-LIKE PROTEIN"/>
    <property type="match status" value="1"/>
</dbReference>
<proteinExistence type="predicted"/>
<dbReference type="Pfam" id="PF01359">
    <property type="entry name" value="Transposase_1"/>
    <property type="match status" value="1"/>
</dbReference>
<dbReference type="InterPro" id="IPR036397">
    <property type="entry name" value="RNaseH_sf"/>
</dbReference>
<organism evidence="2 3">
    <name type="scientific">Aphis craccivora</name>
    <name type="common">Cowpea aphid</name>
    <dbReference type="NCBI Taxonomy" id="307492"/>
    <lineage>
        <taxon>Eukaryota</taxon>
        <taxon>Metazoa</taxon>
        <taxon>Ecdysozoa</taxon>
        <taxon>Arthropoda</taxon>
        <taxon>Hexapoda</taxon>
        <taxon>Insecta</taxon>
        <taxon>Pterygota</taxon>
        <taxon>Neoptera</taxon>
        <taxon>Paraneoptera</taxon>
        <taxon>Hemiptera</taxon>
        <taxon>Sternorrhyncha</taxon>
        <taxon>Aphidomorpha</taxon>
        <taxon>Aphidoidea</taxon>
        <taxon>Aphididae</taxon>
        <taxon>Aphidini</taxon>
        <taxon>Aphis</taxon>
        <taxon>Aphis</taxon>
    </lineage>
</organism>
<dbReference type="InterPro" id="IPR052709">
    <property type="entry name" value="Transposase-MT_Hybrid"/>
</dbReference>
<reference evidence="2 3" key="1">
    <citation type="submission" date="2019-08" db="EMBL/GenBank/DDBJ databases">
        <title>Whole genome of Aphis craccivora.</title>
        <authorList>
            <person name="Voronova N.V."/>
            <person name="Shulinski R.S."/>
            <person name="Bandarenka Y.V."/>
            <person name="Zhorov D.G."/>
            <person name="Warner D."/>
        </authorList>
    </citation>
    <scope>NUCLEOTIDE SEQUENCE [LARGE SCALE GENOMIC DNA]</scope>
    <source>
        <strain evidence="2">180601</strain>
        <tissue evidence="2">Whole Body</tissue>
    </source>
</reference>